<organism evidence="7 8">
    <name type="scientific">Cytospora chrysosperma</name>
    <name type="common">Cytospora canker fungus</name>
    <name type="synonym">Sphaeria chrysosperma</name>
    <dbReference type="NCBI Taxonomy" id="252740"/>
    <lineage>
        <taxon>Eukaryota</taxon>
        <taxon>Fungi</taxon>
        <taxon>Dikarya</taxon>
        <taxon>Ascomycota</taxon>
        <taxon>Pezizomycotina</taxon>
        <taxon>Sordariomycetes</taxon>
        <taxon>Sordariomycetidae</taxon>
        <taxon>Diaporthales</taxon>
        <taxon>Cytosporaceae</taxon>
        <taxon>Cytospora</taxon>
    </lineage>
</organism>
<feature type="compositionally biased region" description="Low complexity" evidence="5">
    <location>
        <begin position="313"/>
        <end position="325"/>
    </location>
</feature>
<evidence type="ECO:0000259" key="6">
    <source>
        <dbReference type="PROSITE" id="PS50305"/>
    </source>
</evidence>
<feature type="compositionally biased region" description="Polar residues" evidence="5">
    <location>
        <begin position="774"/>
        <end position="786"/>
    </location>
</feature>
<dbReference type="InterPro" id="IPR026590">
    <property type="entry name" value="Ssirtuin_cat_dom"/>
</dbReference>
<keyword evidence="3" id="KW-0520">NAD</keyword>
<dbReference type="GO" id="GO:0005634">
    <property type="term" value="C:nucleus"/>
    <property type="evidence" value="ECO:0007669"/>
    <property type="project" value="TreeGrafter"/>
</dbReference>
<comment type="caution">
    <text evidence="7">The sequence shown here is derived from an EMBL/GenBank/DDBJ whole genome shotgun (WGS) entry which is preliminary data.</text>
</comment>
<feature type="compositionally biased region" description="Basic and acidic residues" evidence="5">
    <location>
        <begin position="82"/>
        <end position="96"/>
    </location>
</feature>
<evidence type="ECO:0000256" key="1">
    <source>
        <dbReference type="ARBA" id="ARBA00006924"/>
    </source>
</evidence>
<feature type="region of interest" description="Disordered" evidence="5">
    <location>
        <begin position="1014"/>
        <end position="1137"/>
    </location>
</feature>
<feature type="region of interest" description="Disordered" evidence="5">
    <location>
        <begin position="1145"/>
        <end position="1164"/>
    </location>
</feature>
<reference evidence="7 8" key="1">
    <citation type="submission" date="2015-09" db="EMBL/GenBank/DDBJ databases">
        <title>Host preference determinants of Valsa canker pathogens revealed by comparative genomics.</title>
        <authorList>
            <person name="Yin Z."/>
            <person name="Huang L."/>
        </authorList>
    </citation>
    <scope>NUCLEOTIDE SEQUENCE [LARGE SCALE GENOMIC DNA]</scope>
    <source>
        <strain evidence="7 8">YSFL</strain>
    </source>
</reference>
<feature type="compositionally biased region" description="Basic and acidic residues" evidence="5">
    <location>
        <begin position="127"/>
        <end position="137"/>
    </location>
</feature>
<evidence type="ECO:0000256" key="5">
    <source>
        <dbReference type="SAM" id="MobiDB-lite"/>
    </source>
</evidence>
<name>A0A423WPH0_CYTCH</name>
<feature type="compositionally biased region" description="Basic and acidic residues" evidence="5">
    <location>
        <begin position="52"/>
        <end position="66"/>
    </location>
</feature>
<dbReference type="OrthoDB" id="2919105at2759"/>
<gene>
    <name evidence="7" type="ORF">VSDG_00668</name>
</gene>
<feature type="region of interest" description="Disordered" evidence="5">
    <location>
        <begin position="38"/>
        <end position="334"/>
    </location>
</feature>
<dbReference type="GO" id="GO:0017136">
    <property type="term" value="F:histone deacetylase activity, NAD-dependent"/>
    <property type="evidence" value="ECO:0007669"/>
    <property type="project" value="TreeGrafter"/>
</dbReference>
<feature type="region of interest" description="Disordered" evidence="5">
    <location>
        <begin position="1246"/>
        <end position="1285"/>
    </location>
</feature>
<feature type="compositionally biased region" description="Basic and acidic residues" evidence="5">
    <location>
        <begin position="755"/>
        <end position="772"/>
    </location>
</feature>
<feature type="compositionally biased region" description="Polar residues" evidence="5">
    <location>
        <begin position="1263"/>
        <end position="1272"/>
    </location>
</feature>
<dbReference type="GO" id="GO:0070403">
    <property type="term" value="F:NAD+ binding"/>
    <property type="evidence" value="ECO:0007669"/>
    <property type="project" value="InterPro"/>
</dbReference>
<feature type="domain" description="Deacetylase sirtuin-type" evidence="6">
    <location>
        <begin position="300"/>
        <end position="731"/>
    </location>
</feature>
<dbReference type="Gene3D" id="3.40.50.1220">
    <property type="entry name" value="TPP-binding domain"/>
    <property type="match status" value="2"/>
</dbReference>
<feature type="compositionally biased region" description="Low complexity" evidence="5">
    <location>
        <begin position="225"/>
        <end position="236"/>
    </location>
</feature>
<evidence type="ECO:0000256" key="3">
    <source>
        <dbReference type="ARBA" id="ARBA00023027"/>
    </source>
</evidence>
<feature type="compositionally biased region" description="Basic and acidic residues" evidence="5">
    <location>
        <begin position="789"/>
        <end position="801"/>
    </location>
</feature>
<feature type="compositionally biased region" description="Polar residues" evidence="5">
    <location>
        <begin position="1090"/>
        <end position="1107"/>
    </location>
</feature>
<comment type="similarity">
    <text evidence="1">Belongs to the sirtuin family. Class I subfamily.</text>
</comment>
<dbReference type="PANTHER" id="PTHR11085:SF8">
    <property type="entry name" value="NAD-DEPENDENT HISTONE DEACETYLASE HST3"/>
    <property type="match status" value="1"/>
</dbReference>
<feature type="region of interest" description="Disordered" evidence="5">
    <location>
        <begin position="735"/>
        <end position="816"/>
    </location>
</feature>
<sequence>MPTVHVQAGSAADLQEIADSLFKAKKVVVITGAGISTNSGIPSQFDAANRLDGLKPDDARTGDAERPRKRRRMSPSPVGDTIEVRDPTEDSKKPIEDETIEVMGHNDSSVSNESGCIEAVNLNDEEPFLKAEDRDSNAVDPEDKDPDPDTDEEVVLLSEESVLAEEWKGVSDFGFASQVEKEVEAKSDAGNPPPNMVIVNGKGPDLEQAEGKQASLPEPEPAPGKAPATSPSTLQPSSPPPQHLPTTSQRHKPCISKSLAQPSDSSLKVVSSSGPSTPKQSSSDSGAQTTTLSSPLSSPPPIMSDPYEQQLASSHPSSSRCTSPDSSDDACPSYMRPFNSQALKHASLSTLKGRDLFDASIWSDPLKTSVFYTFATNLRQKSRFASPSGSHHFISHLRNTGKMVRCYTQNIDLLEDKVGLATHLLLGTGSRSRFSARNARAAAAAAASCRQDLNTNDGQIGEPGTARQSTVPGDPLSAAGANSTQAPTSSHRRTASNSVKEADVLVRETCGGDRGLDERTGQEGGDHGQVCAEDRKRPVDANSGKLSQTTEGGGGASQSSPSSPEPDRGVECVYLHGSLRALRCFQCGGVVDWDEGDRELQTMSGQQPPCPRCEDATAARQERGKRALGVGRLRPDIVLYGEEHPESQQISDIIQHDLSLAPDMLIIMGTSLKVHGLKTVVKEFARAVHNKKDGKVIFINYTKPADSVWADTIDFWVQMDCDAWVHDLKEKKPLIWMPPGSVPDESRNSKRRRRTNNEAEKTANKESIKVENGDGTSTMPTSSKPNKAQKKEAPKETKSTEPKPQPKRPAAFRDHKLNGAFLTTKIIRDLAAISGRDVPRYSSVSTTVKEAIKVEQPVPAAEGPVAIKPSLKKGRGPRLKNARTRKPIFKVAMSAEIVTASTSVTDPTTAGLDDQIEGARHDTAKHHASPVVMRGHRATSTHAHIPSVSEKAKPEADAKGVVGAALMKQEAPPPASAQDQPVLAEMPIPNSGPDPVGVDNSILAAVKSHHRIRKPKAFFESKPTPPPKSGRGTPVLSGGSAKSRAKPAPQGKKIKPSGKAAKAEPGRQAPQKQTPVLPPPRPRPAKSTSNSATKETTASRQSGTPVESYTLPPLHPQNLESYPYPTQYHEWSGPRAQPPAYLEPTVIVEGPPSDMSPTTSPEHWRKRSFSLIDPQSRHYEGPCRGLDFMAMPPATPPAGPPDDMSDMPPTLAPPPAQLTAQMIKINAAPPSASRAVLMSAPFLALPPRAGRADTQPPPGVQSVEDSPNQQLQRENEAAAALSQLRKPPVFDDRRFAMI</sequence>
<dbReference type="Pfam" id="PF02146">
    <property type="entry name" value="SIR2"/>
    <property type="match status" value="2"/>
</dbReference>
<dbReference type="InterPro" id="IPR050134">
    <property type="entry name" value="NAD-dep_sirtuin_deacylases"/>
</dbReference>
<feature type="compositionally biased region" description="Acidic residues" evidence="5">
    <location>
        <begin position="140"/>
        <end position="154"/>
    </location>
</feature>
<keyword evidence="2" id="KW-0808">Transferase</keyword>
<dbReference type="SUPFAM" id="SSF52467">
    <property type="entry name" value="DHS-like NAD/FAD-binding domain"/>
    <property type="match status" value="2"/>
</dbReference>
<protein>
    <recommendedName>
        <fullName evidence="6">Deacetylase sirtuin-type domain-containing protein</fullName>
    </recommendedName>
</protein>
<evidence type="ECO:0000256" key="4">
    <source>
        <dbReference type="PROSITE-ProRule" id="PRU00236"/>
    </source>
</evidence>
<dbReference type="PROSITE" id="PS50305">
    <property type="entry name" value="SIRTUIN"/>
    <property type="match status" value="1"/>
</dbReference>
<dbReference type="EMBL" id="LJZO01000001">
    <property type="protein sequence ID" value="ROW05358.1"/>
    <property type="molecule type" value="Genomic_DNA"/>
</dbReference>
<feature type="compositionally biased region" description="Low complexity" evidence="5">
    <location>
        <begin position="262"/>
        <end position="296"/>
    </location>
</feature>
<feature type="region of interest" description="Disordered" evidence="5">
    <location>
        <begin position="453"/>
        <end position="569"/>
    </location>
</feature>
<dbReference type="STRING" id="252740.A0A423WPH0"/>
<dbReference type="PANTHER" id="PTHR11085">
    <property type="entry name" value="NAD-DEPENDENT PROTEIN DEACYLASE SIRTUIN-5, MITOCHONDRIAL-RELATED"/>
    <property type="match status" value="1"/>
</dbReference>
<dbReference type="InterPro" id="IPR003000">
    <property type="entry name" value="Sirtuin"/>
</dbReference>
<accession>A0A423WPH0</accession>
<dbReference type="InterPro" id="IPR029035">
    <property type="entry name" value="DHS-like_NAD/FAD-binding_dom"/>
</dbReference>
<proteinExistence type="inferred from homology"/>
<evidence type="ECO:0000313" key="8">
    <source>
        <dbReference type="Proteomes" id="UP000284375"/>
    </source>
</evidence>
<evidence type="ECO:0000256" key="2">
    <source>
        <dbReference type="ARBA" id="ARBA00022679"/>
    </source>
</evidence>
<feature type="compositionally biased region" description="Polar residues" evidence="5">
    <location>
        <begin position="480"/>
        <end position="499"/>
    </location>
</feature>
<feature type="compositionally biased region" description="Basic and acidic residues" evidence="5">
    <location>
        <begin position="500"/>
        <end position="539"/>
    </location>
</feature>
<dbReference type="Proteomes" id="UP000284375">
    <property type="component" value="Unassembled WGS sequence"/>
</dbReference>
<feature type="region of interest" description="Disordered" evidence="5">
    <location>
        <begin position="1171"/>
        <end position="1215"/>
    </location>
</feature>
<evidence type="ECO:0000313" key="7">
    <source>
        <dbReference type="EMBL" id="ROW05358.1"/>
    </source>
</evidence>
<comment type="caution">
    <text evidence="4">Lacks conserved residue(s) required for the propagation of feature annotation.</text>
</comment>
<keyword evidence="8" id="KW-1185">Reference proteome</keyword>